<sequence>MTGRPVNYLYEPPPGTPWENCAYAARVMHIADARAIAARPSVDREGYELWEAPSALPDFHDHEAIRRDYYPEMAELACWVTGAREAFVFDHLVRRREAGRPPLGFGRMGDGSRPAAVSRVHNDYSEASGRARLDKVVTDAARRAGVERFAIINVWRSIAGPVMDTPLAVCDARSVLADDLVPAEIRYPDRVGEIYLLHHAARHRWAFYPEMDRHEALVFKQYDSRVNGVARFTPHAAFDLPAVPADAPLRQSIEVRCLVLFD</sequence>
<gene>
    <name evidence="1" type="ORF">HHL15_12015</name>
</gene>
<keyword evidence="1" id="KW-0489">Methyltransferase</keyword>
<organism evidence="1 2">
    <name type="scientific">Zoogloea dura</name>
    <dbReference type="NCBI Taxonomy" id="2728840"/>
    <lineage>
        <taxon>Bacteria</taxon>
        <taxon>Pseudomonadati</taxon>
        <taxon>Pseudomonadota</taxon>
        <taxon>Betaproteobacteria</taxon>
        <taxon>Rhodocyclales</taxon>
        <taxon>Zoogloeaceae</taxon>
        <taxon>Zoogloea</taxon>
    </lineage>
</organism>
<name>A0A848G5L1_9RHOO</name>
<dbReference type="GO" id="GO:0032259">
    <property type="term" value="P:methylation"/>
    <property type="evidence" value="ECO:0007669"/>
    <property type="project" value="UniProtKB-KW"/>
</dbReference>
<comment type="caution">
    <text evidence="1">The sequence shown here is derived from an EMBL/GenBank/DDBJ whole genome shotgun (WGS) entry which is preliminary data.</text>
</comment>
<reference evidence="1 2" key="1">
    <citation type="submission" date="2020-04" db="EMBL/GenBank/DDBJ databases">
        <title>Zoogloea sp. G-4-1-14 isolated from soil.</title>
        <authorList>
            <person name="Dahal R.H."/>
        </authorList>
    </citation>
    <scope>NUCLEOTIDE SEQUENCE [LARGE SCALE GENOMIC DNA]</scope>
    <source>
        <strain evidence="1 2">G-4-1-14</strain>
    </source>
</reference>
<dbReference type="AlphaFoldDB" id="A0A848G5L1"/>
<dbReference type="GO" id="GO:0008168">
    <property type="term" value="F:methyltransferase activity"/>
    <property type="evidence" value="ECO:0007669"/>
    <property type="project" value="UniProtKB-KW"/>
</dbReference>
<keyword evidence="2" id="KW-1185">Reference proteome</keyword>
<evidence type="ECO:0000313" key="2">
    <source>
        <dbReference type="Proteomes" id="UP000580043"/>
    </source>
</evidence>
<keyword evidence="1" id="KW-0808">Transferase</keyword>
<dbReference type="PANTHER" id="PTHR34598:SF3">
    <property type="entry name" value="OXIDOREDUCTASE AN1597"/>
    <property type="match status" value="1"/>
</dbReference>
<dbReference type="Proteomes" id="UP000580043">
    <property type="component" value="Unassembled WGS sequence"/>
</dbReference>
<dbReference type="GO" id="GO:0016491">
    <property type="term" value="F:oxidoreductase activity"/>
    <property type="evidence" value="ECO:0007669"/>
    <property type="project" value="InterPro"/>
</dbReference>
<evidence type="ECO:0000313" key="1">
    <source>
        <dbReference type="EMBL" id="NML26472.1"/>
    </source>
</evidence>
<protein>
    <submittedName>
        <fullName evidence="1">Methyltransferase</fullName>
    </submittedName>
</protein>
<proteinExistence type="predicted"/>
<dbReference type="InterPro" id="IPR044053">
    <property type="entry name" value="AsaB-like"/>
</dbReference>
<accession>A0A848G5L1</accession>
<dbReference type="EMBL" id="JABBGA010000008">
    <property type="protein sequence ID" value="NML26472.1"/>
    <property type="molecule type" value="Genomic_DNA"/>
</dbReference>
<dbReference type="PANTHER" id="PTHR34598">
    <property type="entry name" value="BLL6449 PROTEIN"/>
    <property type="match status" value="1"/>
</dbReference>
<dbReference type="NCBIfam" id="NF041278">
    <property type="entry name" value="CmcJ_NvfI_EfuI"/>
    <property type="match status" value="1"/>
</dbReference>